<evidence type="ECO:0000313" key="2">
    <source>
        <dbReference type="EMBL" id="KAE8360291.1"/>
    </source>
</evidence>
<dbReference type="AlphaFoldDB" id="A0A5N6ZRM5"/>
<accession>A0A5N6ZRM5</accession>
<keyword evidence="3" id="KW-1185">Reference proteome</keyword>
<sequence>MSAERETPPPPANQANTDDQVVGLLHQLEEIDLSDGKQKGKGRADEPLDIDLALTAFRNEVQSHIGFSNDLKLAHSIGHAVYTDGPAIAVITQRELQAQRDRHLAITLSADDPELRNPPLGTMHSQSHEVHITKDLLSGEGHFDRDSGEDKGGPSQTYAERQKKAMGKLSHPNLPCCTCFENFQSSDIIRLHCGDLYCTQ</sequence>
<evidence type="ECO:0000313" key="3">
    <source>
        <dbReference type="Proteomes" id="UP000326268"/>
    </source>
</evidence>
<reference evidence="2 3" key="1">
    <citation type="submission" date="2019-04" db="EMBL/GenBank/DDBJ databases">
        <title>Friends and foes A comparative genomics studyof 23 Aspergillus species from section Flavi.</title>
        <authorList>
            <consortium name="DOE Joint Genome Institute"/>
            <person name="Kjaerbolling I."/>
            <person name="Vesth T."/>
            <person name="Frisvad J.C."/>
            <person name="Nybo J.L."/>
            <person name="Theobald S."/>
            <person name="Kildgaard S."/>
            <person name="Isbrandt T."/>
            <person name="Kuo A."/>
            <person name="Sato A."/>
            <person name="Lyhne E.K."/>
            <person name="Kogle M.E."/>
            <person name="Wiebenga A."/>
            <person name="Kun R.S."/>
            <person name="Lubbers R.J."/>
            <person name="Makela M.R."/>
            <person name="Barry K."/>
            <person name="Chovatia M."/>
            <person name="Clum A."/>
            <person name="Daum C."/>
            <person name="Haridas S."/>
            <person name="He G."/>
            <person name="LaButti K."/>
            <person name="Lipzen A."/>
            <person name="Mondo S."/>
            <person name="Riley R."/>
            <person name="Salamov A."/>
            <person name="Simmons B.A."/>
            <person name="Magnuson J.K."/>
            <person name="Henrissat B."/>
            <person name="Mortensen U.H."/>
            <person name="Larsen T.O."/>
            <person name="Devries R.P."/>
            <person name="Grigoriev I.V."/>
            <person name="Machida M."/>
            <person name="Baker S.E."/>
            <person name="Andersen M.R."/>
        </authorList>
    </citation>
    <scope>NUCLEOTIDE SEQUENCE [LARGE SCALE GENOMIC DNA]</scope>
    <source>
        <strain evidence="2 3">CBS 763.97</strain>
    </source>
</reference>
<gene>
    <name evidence="2" type="ORF">BDV27DRAFT_161818</name>
</gene>
<feature type="compositionally biased region" description="Basic and acidic residues" evidence="1">
    <location>
        <begin position="141"/>
        <end position="152"/>
    </location>
</feature>
<dbReference type="RefSeq" id="XP_031923372.1">
    <property type="nucleotide sequence ID" value="XM_032073289.1"/>
</dbReference>
<dbReference type="GeneID" id="43657735"/>
<evidence type="ECO:0000256" key="1">
    <source>
        <dbReference type="SAM" id="MobiDB-lite"/>
    </source>
</evidence>
<proteinExistence type="predicted"/>
<organism evidence="2 3">
    <name type="scientific">Aspergillus caelatus</name>
    <dbReference type="NCBI Taxonomy" id="61420"/>
    <lineage>
        <taxon>Eukaryota</taxon>
        <taxon>Fungi</taxon>
        <taxon>Dikarya</taxon>
        <taxon>Ascomycota</taxon>
        <taxon>Pezizomycotina</taxon>
        <taxon>Eurotiomycetes</taxon>
        <taxon>Eurotiomycetidae</taxon>
        <taxon>Eurotiales</taxon>
        <taxon>Aspergillaceae</taxon>
        <taxon>Aspergillus</taxon>
        <taxon>Aspergillus subgen. Circumdati</taxon>
    </lineage>
</organism>
<dbReference type="OrthoDB" id="10009520at2759"/>
<dbReference type="EMBL" id="ML737781">
    <property type="protein sequence ID" value="KAE8360291.1"/>
    <property type="molecule type" value="Genomic_DNA"/>
</dbReference>
<name>A0A5N6ZRM5_9EURO</name>
<feature type="region of interest" description="Disordered" evidence="1">
    <location>
        <begin position="139"/>
        <end position="165"/>
    </location>
</feature>
<protein>
    <submittedName>
        <fullName evidence="2">Uncharacterized protein</fullName>
    </submittedName>
</protein>
<dbReference type="Proteomes" id="UP000326268">
    <property type="component" value="Unassembled WGS sequence"/>
</dbReference>